<dbReference type="NCBIfam" id="NF045662">
    <property type="entry name" value="DVU0298_fam"/>
    <property type="match status" value="1"/>
</dbReference>
<keyword evidence="2" id="KW-1185">Reference proteome</keyword>
<evidence type="ECO:0008006" key="3">
    <source>
        <dbReference type="Google" id="ProtNLM"/>
    </source>
</evidence>
<dbReference type="SUPFAM" id="SSF48371">
    <property type="entry name" value="ARM repeat"/>
    <property type="match status" value="1"/>
</dbReference>
<proteinExistence type="predicted"/>
<gene>
    <name evidence="1" type="ORF">LX24_01957</name>
</gene>
<dbReference type="EMBL" id="VNHM01000010">
    <property type="protein sequence ID" value="TYO94941.1"/>
    <property type="molecule type" value="Genomic_DNA"/>
</dbReference>
<dbReference type="RefSeq" id="WP_166511964.1">
    <property type="nucleotide sequence ID" value="NZ_VNHM01000010.1"/>
</dbReference>
<dbReference type="InterPro" id="IPR016024">
    <property type="entry name" value="ARM-type_fold"/>
</dbReference>
<protein>
    <recommendedName>
        <fullName evidence="3">HEAT repeat protein</fullName>
    </recommendedName>
</protein>
<organism evidence="1 2">
    <name type="scientific">Desulfallas thermosapovorans DSM 6562</name>
    <dbReference type="NCBI Taxonomy" id="1121431"/>
    <lineage>
        <taxon>Bacteria</taxon>
        <taxon>Bacillati</taxon>
        <taxon>Bacillota</taxon>
        <taxon>Clostridia</taxon>
        <taxon>Eubacteriales</taxon>
        <taxon>Desulfallaceae</taxon>
        <taxon>Desulfallas</taxon>
    </lineage>
</organism>
<dbReference type="InterPro" id="IPR054701">
    <property type="entry name" value="DVU0298-like"/>
</dbReference>
<dbReference type="Proteomes" id="UP000323166">
    <property type="component" value="Unassembled WGS sequence"/>
</dbReference>
<evidence type="ECO:0000313" key="2">
    <source>
        <dbReference type="Proteomes" id="UP000323166"/>
    </source>
</evidence>
<sequence>MSFSTVKNQVKKALQSEDFKLLLKLGEQQTGRVTGALFSFLYSLDEKLRLGAVHGLGLLTDNIARKDPERARIIMRRIFWELNDESGGSLWIAPEAAGEIIYYQPELFQDYISILATFLDDPVLKPGVIRALKRIKEIRPDLIETEVPGLKLD</sequence>
<accession>A0A5S4ZS48</accession>
<dbReference type="AlphaFoldDB" id="A0A5S4ZS48"/>
<comment type="caution">
    <text evidence="1">The sequence shown here is derived from an EMBL/GenBank/DDBJ whole genome shotgun (WGS) entry which is preliminary data.</text>
</comment>
<reference evidence="1 2" key="1">
    <citation type="submission" date="2019-07" db="EMBL/GenBank/DDBJ databases">
        <title>Genomic Encyclopedia of Type Strains, Phase I: the one thousand microbial genomes (KMG-I) project.</title>
        <authorList>
            <person name="Kyrpides N."/>
        </authorList>
    </citation>
    <scope>NUCLEOTIDE SEQUENCE [LARGE SCALE GENOMIC DNA]</scope>
    <source>
        <strain evidence="1 2">DSM 6562</strain>
    </source>
</reference>
<evidence type="ECO:0000313" key="1">
    <source>
        <dbReference type="EMBL" id="TYO94941.1"/>
    </source>
</evidence>
<name>A0A5S4ZS48_9FIRM</name>